<keyword evidence="1" id="KW-0472">Membrane</keyword>
<evidence type="ECO:0000256" key="1">
    <source>
        <dbReference type="SAM" id="Phobius"/>
    </source>
</evidence>
<dbReference type="SUPFAM" id="SSF82171">
    <property type="entry name" value="DPP6 N-terminal domain-like"/>
    <property type="match status" value="1"/>
</dbReference>
<feature type="transmembrane region" description="Helical" evidence="1">
    <location>
        <begin position="7"/>
        <end position="25"/>
    </location>
</feature>
<gene>
    <name evidence="2" type="ORF">COW81_00230</name>
</gene>
<keyword evidence="1" id="KW-1133">Transmembrane helix</keyword>
<accession>A0A2H0DZ44</accession>
<dbReference type="EMBL" id="PCTT01000003">
    <property type="protein sequence ID" value="PIP87447.1"/>
    <property type="molecule type" value="Genomic_DNA"/>
</dbReference>
<dbReference type="Proteomes" id="UP000231143">
    <property type="component" value="Unassembled WGS sequence"/>
</dbReference>
<proteinExistence type="predicted"/>
<reference evidence="2 3" key="1">
    <citation type="submission" date="2017-09" db="EMBL/GenBank/DDBJ databases">
        <title>Depth-based differentiation of microbial function through sediment-hosted aquifers and enrichment of novel symbionts in the deep terrestrial subsurface.</title>
        <authorList>
            <person name="Probst A.J."/>
            <person name="Ladd B."/>
            <person name="Jarett J.K."/>
            <person name="Geller-Mcgrath D.E."/>
            <person name="Sieber C.M."/>
            <person name="Emerson J.B."/>
            <person name="Anantharaman K."/>
            <person name="Thomas B.C."/>
            <person name="Malmstrom R."/>
            <person name="Stieglmeier M."/>
            <person name="Klingl A."/>
            <person name="Woyke T."/>
            <person name="Ryan C.M."/>
            <person name="Banfield J.F."/>
        </authorList>
    </citation>
    <scope>NUCLEOTIDE SEQUENCE [LARGE SCALE GENOMIC DNA]</scope>
    <source>
        <strain evidence="2">CG22_combo_CG10-13_8_21_14_all_36_13</strain>
    </source>
</reference>
<dbReference type="AlphaFoldDB" id="A0A2H0DZ44"/>
<comment type="caution">
    <text evidence="2">The sequence shown here is derived from an EMBL/GenBank/DDBJ whole genome shotgun (WGS) entry which is preliminary data.</text>
</comment>
<evidence type="ECO:0000313" key="2">
    <source>
        <dbReference type="EMBL" id="PIP87447.1"/>
    </source>
</evidence>
<name>A0A2H0DZ44_9BACT</name>
<protein>
    <recommendedName>
        <fullName evidence="4">Dipeptidylpeptidase IV N-terminal domain-containing protein</fullName>
    </recommendedName>
</protein>
<organism evidence="2 3">
    <name type="scientific">Candidatus Campbellbacteria bacterium CG22_combo_CG10-13_8_21_14_all_36_13</name>
    <dbReference type="NCBI Taxonomy" id="1974529"/>
    <lineage>
        <taxon>Bacteria</taxon>
        <taxon>Candidatus Campbelliibacteriota</taxon>
    </lineage>
</organism>
<evidence type="ECO:0008006" key="4">
    <source>
        <dbReference type="Google" id="ProtNLM"/>
    </source>
</evidence>
<keyword evidence="1" id="KW-0812">Transmembrane</keyword>
<evidence type="ECO:0000313" key="3">
    <source>
        <dbReference type="Proteomes" id="UP000231143"/>
    </source>
</evidence>
<sequence>MKLKKFLIILFVFLLIASIVGWFYYKNSTNSIGEGESDSDNFFNNLFPFGNNNTDQDNTTINNGAGEIGGLENINLDENFVFGQLTKDPVSGALFVKKDSSNYLRYMSRTSGNIFDINLLSGSSERITNTTALEIYNVLFFNDGNSFISQKLNTEGESVSYTNSISTTTGSFKSDSFLARNINSLSILNNTKNVLFVYGDGGGGVFTLNNGSDDKIVYKSPFAEWNIYWINPKNILIYPKPSSGVVGALYTLDIESGKTKRVLAATKGLSATMSPDEKFVLFSSMVDSSIKTYIFNTITKSTNQLNISTFLEKCVWKTDSVLVCAVPNSLPKNTKFPDDWYKGYVSFNDDIYEVDAETSFATNITSIFDSEEYLFDLTDPKIEKIEDGYLLYFINKKDLTLWGLRLDN</sequence>